<reference evidence="2 3" key="1">
    <citation type="submission" date="2019-09" db="EMBL/GenBank/DDBJ databases">
        <title>The hologenome of the rock-dwelling lichen Lasallia pustulata.</title>
        <authorList>
            <person name="Greshake Tzovaras B."/>
            <person name="Segers F."/>
            <person name="Bicker A."/>
            <person name="Dal Grande F."/>
            <person name="Otte J."/>
            <person name="Hankeln T."/>
            <person name="Schmitt I."/>
            <person name="Ebersberger I."/>
        </authorList>
    </citation>
    <scope>NUCLEOTIDE SEQUENCE [LARGE SCALE GENOMIC DNA]</scope>
    <source>
        <strain evidence="2">A1-1</strain>
    </source>
</reference>
<evidence type="ECO:0000313" key="3">
    <source>
        <dbReference type="Proteomes" id="UP000324767"/>
    </source>
</evidence>
<organism evidence="2 3">
    <name type="scientific">Lasallia pustulata</name>
    <dbReference type="NCBI Taxonomy" id="136370"/>
    <lineage>
        <taxon>Eukaryota</taxon>
        <taxon>Fungi</taxon>
        <taxon>Dikarya</taxon>
        <taxon>Ascomycota</taxon>
        <taxon>Pezizomycotina</taxon>
        <taxon>Lecanoromycetes</taxon>
        <taxon>OSLEUM clade</taxon>
        <taxon>Umbilicariomycetidae</taxon>
        <taxon>Umbilicariales</taxon>
        <taxon>Umbilicariaceae</taxon>
        <taxon>Lasallia</taxon>
    </lineage>
</organism>
<dbReference type="AlphaFoldDB" id="A0A5M8PIR0"/>
<evidence type="ECO:0000256" key="1">
    <source>
        <dbReference type="SAM" id="MobiDB-lite"/>
    </source>
</evidence>
<feature type="compositionally biased region" description="Polar residues" evidence="1">
    <location>
        <begin position="99"/>
        <end position="119"/>
    </location>
</feature>
<sequence>MLDITGSADSERSAHDDSLATILQGKGWMLKRRKDEFNKSNERTYIWRTFVREVDDGEPRELNSVVASMAALGNNLAVHPRHRWDSAGGRISAIRRKQPNLTPQPGFNSRSSGSVARNVSQSGRNYPMDIWGGAFRLGGGLHFQW</sequence>
<dbReference type="EMBL" id="VXIT01000012">
    <property type="protein sequence ID" value="KAA6408736.1"/>
    <property type="molecule type" value="Genomic_DNA"/>
</dbReference>
<gene>
    <name evidence="2" type="ORF">FRX48_07079</name>
</gene>
<name>A0A5M8PIR0_9LECA</name>
<comment type="caution">
    <text evidence="2">The sequence shown here is derived from an EMBL/GenBank/DDBJ whole genome shotgun (WGS) entry which is preliminary data.</text>
</comment>
<feature type="region of interest" description="Disordered" evidence="1">
    <location>
        <begin position="95"/>
        <end position="119"/>
    </location>
</feature>
<proteinExistence type="predicted"/>
<protein>
    <submittedName>
        <fullName evidence="2">Uncharacterized protein</fullName>
    </submittedName>
</protein>
<accession>A0A5M8PIR0</accession>
<evidence type="ECO:0000313" key="2">
    <source>
        <dbReference type="EMBL" id="KAA6408736.1"/>
    </source>
</evidence>
<dbReference type="Proteomes" id="UP000324767">
    <property type="component" value="Unassembled WGS sequence"/>
</dbReference>